<reference evidence="2" key="1">
    <citation type="submission" date="2014-11" db="EMBL/GenBank/DDBJ databases">
        <authorList>
            <person name="Amaro Gonzalez C."/>
        </authorList>
    </citation>
    <scope>NUCLEOTIDE SEQUENCE</scope>
</reference>
<dbReference type="AlphaFoldDB" id="A0A0E9SE13"/>
<feature type="transmembrane region" description="Helical" evidence="1">
    <location>
        <begin position="47"/>
        <end position="66"/>
    </location>
</feature>
<keyword evidence="1" id="KW-1133">Transmembrane helix</keyword>
<evidence type="ECO:0000313" key="2">
    <source>
        <dbReference type="EMBL" id="JAH39624.1"/>
    </source>
</evidence>
<keyword evidence="1" id="KW-0472">Membrane</keyword>
<reference evidence="2" key="2">
    <citation type="journal article" date="2015" name="Fish Shellfish Immunol.">
        <title>Early steps in the European eel (Anguilla anguilla)-Vibrio vulnificus interaction in the gills: Role of the RtxA13 toxin.</title>
        <authorList>
            <person name="Callol A."/>
            <person name="Pajuelo D."/>
            <person name="Ebbesson L."/>
            <person name="Teles M."/>
            <person name="MacKenzie S."/>
            <person name="Amaro C."/>
        </authorList>
    </citation>
    <scope>NUCLEOTIDE SEQUENCE</scope>
</reference>
<name>A0A0E9SE13_ANGAN</name>
<protein>
    <submittedName>
        <fullName evidence="2">Uncharacterized protein</fullName>
    </submittedName>
</protein>
<sequence length="80" mass="9388">MKWQLGSAGLKSCVTAKKKNPCYVQAINPGPKSFGNGRKKNRWPNTFIYYTILYYTILYYTIYSSFKIFYNVLIPMCFFS</sequence>
<accession>A0A0E9SE13</accession>
<dbReference type="EMBL" id="GBXM01068953">
    <property type="protein sequence ID" value="JAH39624.1"/>
    <property type="molecule type" value="Transcribed_RNA"/>
</dbReference>
<keyword evidence="1" id="KW-0812">Transmembrane</keyword>
<proteinExistence type="predicted"/>
<organism evidence="2">
    <name type="scientific">Anguilla anguilla</name>
    <name type="common">European freshwater eel</name>
    <name type="synonym">Muraena anguilla</name>
    <dbReference type="NCBI Taxonomy" id="7936"/>
    <lineage>
        <taxon>Eukaryota</taxon>
        <taxon>Metazoa</taxon>
        <taxon>Chordata</taxon>
        <taxon>Craniata</taxon>
        <taxon>Vertebrata</taxon>
        <taxon>Euteleostomi</taxon>
        <taxon>Actinopterygii</taxon>
        <taxon>Neopterygii</taxon>
        <taxon>Teleostei</taxon>
        <taxon>Anguilliformes</taxon>
        <taxon>Anguillidae</taxon>
        <taxon>Anguilla</taxon>
    </lineage>
</organism>
<evidence type="ECO:0000256" key="1">
    <source>
        <dbReference type="SAM" id="Phobius"/>
    </source>
</evidence>